<keyword evidence="7" id="KW-1185">Reference proteome</keyword>
<evidence type="ECO:0000256" key="4">
    <source>
        <dbReference type="SAM" id="Phobius"/>
    </source>
</evidence>
<dbReference type="EMBL" id="GL377649">
    <property type="protein sequence ID" value="EFJ11079.1"/>
    <property type="molecule type" value="Genomic_DNA"/>
</dbReference>
<dbReference type="GO" id="GO:0016757">
    <property type="term" value="F:glycosyltransferase activity"/>
    <property type="evidence" value="ECO:0000318"/>
    <property type="project" value="GO_Central"/>
</dbReference>
<dbReference type="PANTHER" id="PTHR20961:SF124">
    <property type="entry name" value="GLYCOSYLTRANSFERASE"/>
    <property type="match status" value="1"/>
</dbReference>
<name>D8SWT3_SELML</name>
<dbReference type="PANTHER" id="PTHR20961">
    <property type="entry name" value="GLYCOSYLTRANSFERASE"/>
    <property type="match status" value="1"/>
</dbReference>
<protein>
    <submittedName>
        <fullName evidence="6">Glycosyltransferase belonging to CAZy family GT61</fullName>
    </submittedName>
</protein>
<evidence type="ECO:0000313" key="6">
    <source>
        <dbReference type="EMBL" id="EFJ11079.1"/>
    </source>
</evidence>
<proteinExistence type="predicted"/>
<evidence type="ECO:0000256" key="1">
    <source>
        <dbReference type="ARBA" id="ARBA00022676"/>
    </source>
</evidence>
<dbReference type="OMA" id="VLEYHSW"/>
<keyword evidence="1" id="KW-0328">Glycosyltransferase</keyword>
<evidence type="ECO:0000259" key="5">
    <source>
        <dbReference type="Pfam" id="PF04577"/>
    </source>
</evidence>
<accession>D8SWT3</accession>
<dbReference type="Proteomes" id="UP000001514">
    <property type="component" value="Unassembled WGS sequence"/>
</dbReference>
<sequence length="445" mass="49909">MAKWSSKEDWDKQRQRQIQNLFLTVLCLSLAVLLIAVPREYRTTQTFSSKSGATSKKTVEDGVACDLSNYRTAVCRLAGDLRISGSTVTLFSPRNTDEEILVQKIKPYPRKWQKQLLEKISEVTIKVRRSSSSTPQHQCDVNHTQAAMIFSTGGYTGSVYHDFNDGLIPIYITSHGFEGEVVFLVSEFQPWWMKKYGSIVKQMTKYPVQDFSSNPAQHRVHCFPKVVVGLDIHDELAINAAKMSHGKSIRDFQSILSAAFSASDSRTKVPSTRPKLVFITRRRTRVVTNEEEVVQLAERAGFDVEALEPGFNHEMANLYGIIQSADVLLGVHGAAMTHLLFMRPGSLLLQIVPLGTKSPSRSFYGNPAMKAGMQYMEYIVEASESSLLKRFGQNHSVIVSPPENPGSSSGWSDMKKIYLDKQNVTISLSRFEPVLREAFEKISSL</sequence>
<reference evidence="6 7" key="1">
    <citation type="journal article" date="2011" name="Science">
        <title>The Selaginella genome identifies genetic changes associated with the evolution of vascular plants.</title>
        <authorList>
            <person name="Banks J.A."/>
            <person name="Nishiyama T."/>
            <person name="Hasebe M."/>
            <person name="Bowman J.L."/>
            <person name="Gribskov M."/>
            <person name="dePamphilis C."/>
            <person name="Albert V.A."/>
            <person name="Aono N."/>
            <person name="Aoyama T."/>
            <person name="Ambrose B.A."/>
            <person name="Ashton N.W."/>
            <person name="Axtell M.J."/>
            <person name="Barker E."/>
            <person name="Barker M.S."/>
            <person name="Bennetzen J.L."/>
            <person name="Bonawitz N.D."/>
            <person name="Chapple C."/>
            <person name="Cheng C."/>
            <person name="Correa L.G."/>
            <person name="Dacre M."/>
            <person name="DeBarry J."/>
            <person name="Dreyer I."/>
            <person name="Elias M."/>
            <person name="Engstrom E.M."/>
            <person name="Estelle M."/>
            <person name="Feng L."/>
            <person name="Finet C."/>
            <person name="Floyd S.K."/>
            <person name="Frommer W.B."/>
            <person name="Fujita T."/>
            <person name="Gramzow L."/>
            <person name="Gutensohn M."/>
            <person name="Harholt J."/>
            <person name="Hattori M."/>
            <person name="Heyl A."/>
            <person name="Hirai T."/>
            <person name="Hiwatashi Y."/>
            <person name="Ishikawa M."/>
            <person name="Iwata M."/>
            <person name="Karol K.G."/>
            <person name="Koehler B."/>
            <person name="Kolukisaoglu U."/>
            <person name="Kubo M."/>
            <person name="Kurata T."/>
            <person name="Lalonde S."/>
            <person name="Li K."/>
            <person name="Li Y."/>
            <person name="Litt A."/>
            <person name="Lyons E."/>
            <person name="Manning G."/>
            <person name="Maruyama T."/>
            <person name="Michael T.P."/>
            <person name="Mikami K."/>
            <person name="Miyazaki S."/>
            <person name="Morinaga S."/>
            <person name="Murata T."/>
            <person name="Mueller-Roeber B."/>
            <person name="Nelson D.R."/>
            <person name="Obara M."/>
            <person name="Oguri Y."/>
            <person name="Olmstead R.G."/>
            <person name="Onodera N."/>
            <person name="Petersen B.L."/>
            <person name="Pils B."/>
            <person name="Prigge M."/>
            <person name="Rensing S.A."/>
            <person name="Riano-Pachon D.M."/>
            <person name="Roberts A.W."/>
            <person name="Sato Y."/>
            <person name="Scheller H.V."/>
            <person name="Schulz B."/>
            <person name="Schulz C."/>
            <person name="Shakirov E.V."/>
            <person name="Shibagaki N."/>
            <person name="Shinohara N."/>
            <person name="Shippen D.E."/>
            <person name="Soerensen I."/>
            <person name="Sotooka R."/>
            <person name="Sugimoto N."/>
            <person name="Sugita M."/>
            <person name="Sumikawa N."/>
            <person name="Tanurdzic M."/>
            <person name="Theissen G."/>
            <person name="Ulvskov P."/>
            <person name="Wakazuki S."/>
            <person name="Weng J.K."/>
            <person name="Willats W.W."/>
            <person name="Wipf D."/>
            <person name="Wolf P.G."/>
            <person name="Yang L."/>
            <person name="Zimmer A.D."/>
            <person name="Zhu Q."/>
            <person name="Mitros T."/>
            <person name="Hellsten U."/>
            <person name="Loque D."/>
            <person name="Otillar R."/>
            <person name="Salamov A."/>
            <person name="Schmutz J."/>
            <person name="Shapiro H."/>
            <person name="Lindquist E."/>
            <person name="Lucas S."/>
            <person name="Rokhsar D."/>
            <person name="Grigoriev I.V."/>
        </authorList>
    </citation>
    <scope>NUCLEOTIDE SEQUENCE [LARGE SCALE GENOMIC DNA]</scope>
</reference>
<dbReference type="InParanoid" id="D8SWT3"/>
<dbReference type="KEGG" id="smo:SELMODRAFT_426574"/>
<feature type="transmembrane region" description="Helical" evidence="4">
    <location>
        <begin position="21"/>
        <end position="38"/>
    </location>
</feature>
<dbReference type="AlphaFoldDB" id="D8SWT3"/>
<feature type="domain" description="Glycosyltransferase 61 catalytic" evidence="5">
    <location>
        <begin position="245"/>
        <end position="347"/>
    </location>
</feature>
<dbReference type="GO" id="GO:0016763">
    <property type="term" value="F:pentosyltransferase activity"/>
    <property type="evidence" value="ECO:0007669"/>
    <property type="project" value="UniProtKB-ARBA"/>
</dbReference>
<dbReference type="Gramene" id="EFJ11079">
    <property type="protein sequence ID" value="EFJ11079"/>
    <property type="gene ID" value="SELMODRAFT_426574"/>
</dbReference>
<keyword evidence="2 6" id="KW-0808">Transferase</keyword>
<dbReference type="GO" id="GO:0005794">
    <property type="term" value="C:Golgi apparatus"/>
    <property type="evidence" value="ECO:0007669"/>
    <property type="project" value="UniProtKB-ARBA"/>
</dbReference>
<evidence type="ECO:0000256" key="3">
    <source>
        <dbReference type="ARBA" id="ARBA00023180"/>
    </source>
</evidence>
<keyword evidence="3" id="KW-0325">Glycoprotein</keyword>
<dbReference type="eggNOG" id="KOG4698">
    <property type="taxonomic scope" value="Eukaryota"/>
</dbReference>
<gene>
    <name evidence="6" type="primary">GT61A4</name>
    <name evidence="6" type="ORF">SELMODRAFT_426574</name>
</gene>
<keyword evidence="4" id="KW-0812">Transmembrane</keyword>
<dbReference type="InterPro" id="IPR049625">
    <property type="entry name" value="Glyco_transf_61_cat"/>
</dbReference>
<dbReference type="Pfam" id="PF04577">
    <property type="entry name" value="Glyco_transf_61"/>
    <property type="match status" value="1"/>
</dbReference>
<evidence type="ECO:0000313" key="7">
    <source>
        <dbReference type="Proteomes" id="UP000001514"/>
    </source>
</evidence>
<evidence type="ECO:0000256" key="2">
    <source>
        <dbReference type="ARBA" id="ARBA00022679"/>
    </source>
</evidence>
<dbReference type="InterPro" id="IPR007657">
    <property type="entry name" value="Glycosyltransferase_61"/>
</dbReference>
<dbReference type="HOGENOM" id="CLU_016869_0_3_1"/>
<keyword evidence="4" id="KW-1133">Transmembrane helix</keyword>
<dbReference type="STRING" id="88036.D8SWT3"/>
<organism evidence="7">
    <name type="scientific">Selaginella moellendorffii</name>
    <name type="common">Spikemoss</name>
    <dbReference type="NCBI Taxonomy" id="88036"/>
    <lineage>
        <taxon>Eukaryota</taxon>
        <taxon>Viridiplantae</taxon>
        <taxon>Streptophyta</taxon>
        <taxon>Embryophyta</taxon>
        <taxon>Tracheophyta</taxon>
        <taxon>Lycopodiopsida</taxon>
        <taxon>Selaginellales</taxon>
        <taxon>Selaginellaceae</taxon>
        <taxon>Selaginella</taxon>
    </lineage>
</organism>
<keyword evidence="4" id="KW-0472">Membrane</keyword>